<accession>A0A563VX98</accession>
<organism evidence="1 2">
    <name type="scientific">Hyella patelloides LEGE 07179</name>
    <dbReference type="NCBI Taxonomy" id="945734"/>
    <lineage>
        <taxon>Bacteria</taxon>
        <taxon>Bacillati</taxon>
        <taxon>Cyanobacteriota</taxon>
        <taxon>Cyanophyceae</taxon>
        <taxon>Pleurocapsales</taxon>
        <taxon>Hyellaceae</taxon>
        <taxon>Hyella</taxon>
    </lineage>
</organism>
<evidence type="ECO:0000313" key="2">
    <source>
        <dbReference type="Proteomes" id="UP000320055"/>
    </source>
</evidence>
<reference evidence="1 2" key="1">
    <citation type="submission" date="2019-01" db="EMBL/GenBank/DDBJ databases">
        <authorList>
            <person name="Brito A."/>
        </authorList>
    </citation>
    <scope>NUCLEOTIDE SEQUENCE [LARGE SCALE GENOMIC DNA]</scope>
    <source>
        <strain evidence="1">1</strain>
    </source>
</reference>
<sequence>MNIKTQYQKMVAELLERNIRESDGLSEATVISFEIEHNLNLPDALRKYYRLLGNLKSINQAHDRLLHLDKIIFKDGKLIFFS</sequence>
<protein>
    <submittedName>
        <fullName evidence="1">Uncharacterized protein</fullName>
    </submittedName>
</protein>
<name>A0A563VX98_9CYAN</name>
<dbReference type="RefSeq" id="WP_144865802.1">
    <property type="nucleotide sequence ID" value="NZ_LR213800.1"/>
</dbReference>
<evidence type="ECO:0000313" key="1">
    <source>
        <dbReference type="EMBL" id="VEP16046.1"/>
    </source>
</evidence>
<keyword evidence="2" id="KW-1185">Reference proteome</keyword>
<proteinExistence type="predicted"/>
<dbReference type="Proteomes" id="UP000320055">
    <property type="component" value="Unassembled WGS sequence"/>
</dbReference>
<gene>
    <name evidence="1" type="ORF">H1P_400002</name>
</gene>
<dbReference type="EMBL" id="CAACVJ010000335">
    <property type="protein sequence ID" value="VEP16046.1"/>
    <property type="molecule type" value="Genomic_DNA"/>
</dbReference>
<dbReference type="AlphaFoldDB" id="A0A563VX98"/>
<dbReference type="OrthoDB" id="4963868at2"/>